<evidence type="ECO:0000256" key="1">
    <source>
        <dbReference type="SAM" id="Phobius"/>
    </source>
</evidence>
<dbReference type="RefSeq" id="WP_211468828.1">
    <property type="nucleotide sequence ID" value="NZ_JAGSXH010000051.1"/>
</dbReference>
<dbReference type="Pfam" id="PF09852">
    <property type="entry name" value="DUF2079"/>
    <property type="match status" value="1"/>
</dbReference>
<gene>
    <name evidence="2" type="ORF">KGA66_15515</name>
</gene>
<feature type="transmembrane region" description="Helical" evidence="1">
    <location>
        <begin position="217"/>
        <end position="242"/>
    </location>
</feature>
<proteinExistence type="predicted"/>
<keyword evidence="1" id="KW-0812">Transmembrane</keyword>
<name>A0A8J8BDG6_9ACTN</name>
<dbReference type="Proteomes" id="UP000677913">
    <property type="component" value="Unassembled WGS sequence"/>
</dbReference>
<feature type="transmembrane region" description="Helical" evidence="1">
    <location>
        <begin position="38"/>
        <end position="55"/>
    </location>
</feature>
<feature type="transmembrane region" description="Helical" evidence="1">
    <location>
        <begin position="262"/>
        <end position="283"/>
    </location>
</feature>
<feature type="transmembrane region" description="Helical" evidence="1">
    <location>
        <begin position="415"/>
        <end position="436"/>
    </location>
</feature>
<feature type="transmembrane region" description="Helical" evidence="1">
    <location>
        <begin position="375"/>
        <end position="394"/>
    </location>
</feature>
<sequence length="542" mass="59726">MTQSAARISALPAAIRRPIPRLGHARARLRALAGRRHFWGVAAVAAATALLHGAFEVQQYHRFRVGGYDLVIFDQAIRDYAHGRLPVSMFKDVHDAAQVAPGYAQPFSILGDHFSPILALLAPLYWIWNNPQVLLLAQAALFGLAVPSVWAFARRALLRIAPPRKAAVGAYLTAAAFGLSWPLQEATQAGFHEVAFFVPLSAMLVERYQARRLGQAVACAVALLLVKEDAGYVVAAFGLLLLVTRRVNGEPLERDERRRYRITGVALGVGGVAFAMAVLHLWIPAYGGRVGFYWYYGQLGPDMLGALKTLITDPGYAFQVATQPDIKINTLYFLFWPYLYLSLASPLCLLAAPLLAERLFSDKPEHWTLDQHYNAFLAAILIMAAADGLIRVVGGVSSLRPRLPGRVLALRRARPWFAVGWPALILLFAVVITHTFPIRSVFNAGQWSADALTTAQTAATAMIPSGVCVEADDDVATHLSSRDQVILLDQVPRGCPWVVLQTAQNSYPLNDILLAVERAHWLRQNGYQLVFNQAKVYVYHRV</sequence>
<evidence type="ECO:0000313" key="3">
    <source>
        <dbReference type="Proteomes" id="UP000677913"/>
    </source>
</evidence>
<keyword evidence="1" id="KW-1133">Transmembrane helix</keyword>
<comment type="caution">
    <text evidence="2">The sequence shown here is derived from an EMBL/GenBank/DDBJ whole genome shotgun (WGS) entry which is preliminary data.</text>
</comment>
<protein>
    <submittedName>
        <fullName evidence="2">DUF2079 domain-containing protein</fullName>
    </submittedName>
</protein>
<dbReference type="InterPro" id="IPR018650">
    <property type="entry name" value="STSV1_Orf64"/>
</dbReference>
<accession>A0A8J8BDG6</accession>
<feature type="transmembrane region" description="Helical" evidence="1">
    <location>
        <begin position="165"/>
        <end position="183"/>
    </location>
</feature>
<dbReference type="EMBL" id="JAGSXH010000051">
    <property type="protein sequence ID" value="MBS2964465.1"/>
    <property type="molecule type" value="Genomic_DNA"/>
</dbReference>
<dbReference type="AlphaFoldDB" id="A0A8J8BDG6"/>
<feature type="transmembrane region" description="Helical" evidence="1">
    <location>
        <begin position="133"/>
        <end position="153"/>
    </location>
</feature>
<evidence type="ECO:0000313" key="2">
    <source>
        <dbReference type="EMBL" id="MBS2964465.1"/>
    </source>
</evidence>
<reference evidence="2" key="1">
    <citation type="submission" date="2021-04" db="EMBL/GenBank/DDBJ databases">
        <title>Genome based classification of Actinospica acidithermotolerans sp. nov., an actinobacterium isolated from an Indonesian hot spring.</title>
        <authorList>
            <person name="Kusuma A.B."/>
            <person name="Putra K.E."/>
            <person name="Nafisah S."/>
            <person name="Loh J."/>
            <person name="Nouioui I."/>
            <person name="Goodfellow M."/>
        </authorList>
    </citation>
    <scope>NUCLEOTIDE SEQUENCE</scope>
    <source>
        <strain evidence="2">DSM 45618</strain>
    </source>
</reference>
<keyword evidence="1" id="KW-0472">Membrane</keyword>
<keyword evidence="3" id="KW-1185">Reference proteome</keyword>
<feature type="transmembrane region" description="Helical" evidence="1">
    <location>
        <begin position="331"/>
        <end position="355"/>
    </location>
</feature>
<organism evidence="2 3">
    <name type="scientific">Actinocrinis puniceicyclus</name>
    <dbReference type="NCBI Taxonomy" id="977794"/>
    <lineage>
        <taxon>Bacteria</taxon>
        <taxon>Bacillati</taxon>
        <taxon>Actinomycetota</taxon>
        <taxon>Actinomycetes</taxon>
        <taxon>Catenulisporales</taxon>
        <taxon>Actinospicaceae</taxon>
        <taxon>Actinocrinis</taxon>
    </lineage>
</organism>